<evidence type="ECO:0000256" key="5">
    <source>
        <dbReference type="ARBA" id="ARBA00022723"/>
    </source>
</evidence>
<evidence type="ECO:0000256" key="7">
    <source>
        <dbReference type="ARBA" id="ARBA00023004"/>
    </source>
</evidence>
<comment type="caution">
    <text evidence="12">The sequence shown here is derived from an EMBL/GenBank/DDBJ whole genome shotgun (WGS) entry which is preliminary data.</text>
</comment>
<dbReference type="Pfam" id="PF00067">
    <property type="entry name" value="p450"/>
    <property type="match status" value="1"/>
</dbReference>
<feature type="transmembrane region" description="Helical" evidence="11">
    <location>
        <begin position="613"/>
        <end position="638"/>
    </location>
</feature>
<feature type="transmembrane region" description="Helical" evidence="11">
    <location>
        <begin position="585"/>
        <end position="607"/>
    </location>
</feature>
<keyword evidence="4 10" id="KW-0349">Heme</keyword>
<organism evidence="12 13">
    <name type="scientific">Fusarium mexicanum</name>
    <dbReference type="NCBI Taxonomy" id="751941"/>
    <lineage>
        <taxon>Eukaryota</taxon>
        <taxon>Fungi</taxon>
        <taxon>Dikarya</taxon>
        <taxon>Ascomycota</taxon>
        <taxon>Pezizomycotina</taxon>
        <taxon>Sordariomycetes</taxon>
        <taxon>Hypocreomycetidae</taxon>
        <taxon>Hypocreales</taxon>
        <taxon>Nectriaceae</taxon>
        <taxon>Fusarium</taxon>
        <taxon>Fusarium fujikuroi species complex</taxon>
    </lineage>
</organism>
<dbReference type="GO" id="GO:0005506">
    <property type="term" value="F:iron ion binding"/>
    <property type="evidence" value="ECO:0007669"/>
    <property type="project" value="InterPro"/>
</dbReference>
<sequence length="991" mass="112427">MRASVFPYLYKELVGTLSDDILDLHRHYGEVVRVAPHELAFANTRAWDDIYNQKPSFGRDARFYASADKHLASVDREKGDMVRRALQPGFSERSRRAQEPIIMTYIDLMIRRLHDKCEGGEAPLDMVSWYDFTTFDIQSDLAFGETLGCLEASRYHAWVLDTFKLSRAGRLLRLLNYVPRLKRFLFLLVGKSAGKQLREHTKVPRLKLMKLIDGRKEERPDLIRNLIQRKEDLGLSMEELQANSMILVRAGAETTATALSGLTFYLLTNTVALQKATLEVRSAFKNENEINFRSTGHLMFLQACINEALRLYPPISVGMPRVTPHAGALICGHYVPGNTTVSINQWALYHQESLFRDPFNFHPERFFGDPQYSSDDLQALQPFLVGPRACFGKSLALAEIRTILARLLWNFDLQISGESEGWIDQKIFLMREKGPLKYFKYSYHTHGTAIDPVSQRSQPYRMSLNTPAAGQSAPVNNPEAVAYRERDALYNYSTGVVDVPQGYKYRQYRIFGFTLPWYASPKIQLGMVAFVCFLCPGMFNALNGMGGGGLKDTKLVNDMNTALYSTFAFVGFFGGTFVNRLGVKLTLAFGGIGYGIYTISILLYTHYENDVRAFNIVAGVLLGVCAAMLWTAQGTIMISYPHEHQKGHYFAWFWGIFNMGAVIGSLIPLGGNINTENNEDVSDGTYIGFIVLMFFGAALALLLCNANDIIRRDGSYVILMKNPTWQSEFYGLYETIRYEPFVIFLFPMFFSSNWFYVYQQNVVNGAYFSTRTKALNSLLYWLAQIAAAAIWGYLLDLEYLRRSVRAKIALIVLFVMTFVVWGGGYVHQRTYTREMSQTEDFDTDWRDDGYAGPMFLYIFYGFYDAAWQATVYWFMGALSNSGRRCANYIGFYKGIQSAGAAISNNLDARKVSFEAQFISNWVLLAASLIIASPVIFLKIRDHVGLEQDLEGTDETMADVAPHVVANSGHAGHNFEMELDEFDVSTKLLRRW</sequence>
<dbReference type="PRINTS" id="PR00463">
    <property type="entry name" value="EP450I"/>
</dbReference>
<feature type="transmembrane region" description="Helical" evidence="11">
    <location>
        <begin position="917"/>
        <end position="937"/>
    </location>
</feature>
<proteinExistence type="inferred from homology"/>
<evidence type="ECO:0000256" key="8">
    <source>
        <dbReference type="ARBA" id="ARBA00023033"/>
    </source>
</evidence>
<dbReference type="Pfam" id="PF07690">
    <property type="entry name" value="MFS_1"/>
    <property type="match status" value="1"/>
</dbReference>
<dbReference type="PANTHER" id="PTHR24305:SF230">
    <property type="entry name" value="P450, PUTATIVE (EUROFUNG)-RELATED"/>
    <property type="match status" value="1"/>
</dbReference>
<keyword evidence="6" id="KW-0560">Oxidoreductase</keyword>
<name>A0A8H5I7T5_9HYPO</name>
<dbReference type="GO" id="GO:0004497">
    <property type="term" value="F:monooxygenase activity"/>
    <property type="evidence" value="ECO:0007669"/>
    <property type="project" value="UniProtKB-KW"/>
</dbReference>
<keyword evidence="8" id="KW-0503">Monooxygenase</keyword>
<dbReference type="InterPro" id="IPR036396">
    <property type="entry name" value="Cyt_P450_sf"/>
</dbReference>
<keyword evidence="7 10" id="KW-0408">Iron</keyword>
<dbReference type="InterPro" id="IPR036259">
    <property type="entry name" value="MFS_trans_sf"/>
</dbReference>
<dbReference type="GO" id="GO:0022857">
    <property type="term" value="F:transmembrane transporter activity"/>
    <property type="evidence" value="ECO:0007669"/>
    <property type="project" value="InterPro"/>
</dbReference>
<feature type="transmembrane region" description="Helical" evidence="11">
    <location>
        <begin position="685"/>
        <end position="704"/>
    </location>
</feature>
<feature type="binding site" description="axial binding residue" evidence="10">
    <location>
        <position position="390"/>
    </location>
    <ligand>
        <name>heme</name>
        <dbReference type="ChEBI" id="CHEBI:30413"/>
    </ligand>
    <ligandPart>
        <name>Fe</name>
        <dbReference type="ChEBI" id="CHEBI:18248"/>
    </ligandPart>
</feature>
<dbReference type="InterPro" id="IPR001128">
    <property type="entry name" value="Cyt_P450"/>
</dbReference>
<comment type="subcellular location">
    <subcellularLocation>
        <location evidence="2">Membrane</location>
        <topology evidence="2">Multi-pass membrane protein</topology>
    </subcellularLocation>
</comment>
<feature type="transmembrane region" description="Helical" evidence="11">
    <location>
        <begin position="523"/>
        <end position="542"/>
    </location>
</feature>
<evidence type="ECO:0000256" key="4">
    <source>
        <dbReference type="ARBA" id="ARBA00022617"/>
    </source>
</evidence>
<evidence type="ECO:0000256" key="2">
    <source>
        <dbReference type="ARBA" id="ARBA00004141"/>
    </source>
</evidence>
<dbReference type="InterPro" id="IPR002401">
    <property type="entry name" value="Cyt_P450_E_grp-I"/>
</dbReference>
<comment type="cofactor">
    <cofactor evidence="1 10">
        <name>heme</name>
        <dbReference type="ChEBI" id="CHEBI:30413"/>
    </cofactor>
</comment>
<dbReference type="InterPro" id="IPR011701">
    <property type="entry name" value="MFS"/>
</dbReference>
<dbReference type="InterPro" id="IPR050121">
    <property type="entry name" value="Cytochrome_P450_monoxygenase"/>
</dbReference>
<accession>A0A8H5I7T5</accession>
<evidence type="ECO:0000313" key="13">
    <source>
        <dbReference type="Proteomes" id="UP000522262"/>
    </source>
</evidence>
<dbReference type="GO" id="GO:0016705">
    <property type="term" value="F:oxidoreductase activity, acting on paired donors, with incorporation or reduction of molecular oxygen"/>
    <property type="evidence" value="ECO:0007669"/>
    <property type="project" value="InterPro"/>
</dbReference>
<dbReference type="SUPFAM" id="SSF48264">
    <property type="entry name" value="Cytochrome P450"/>
    <property type="match status" value="1"/>
</dbReference>
<dbReference type="SUPFAM" id="SSF103473">
    <property type="entry name" value="MFS general substrate transporter"/>
    <property type="match status" value="1"/>
</dbReference>
<keyword evidence="11" id="KW-0472">Membrane</keyword>
<keyword evidence="13" id="KW-1185">Reference proteome</keyword>
<dbReference type="GO" id="GO:0020037">
    <property type="term" value="F:heme binding"/>
    <property type="evidence" value="ECO:0007669"/>
    <property type="project" value="InterPro"/>
</dbReference>
<evidence type="ECO:0000256" key="1">
    <source>
        <dbReference type="ARBA" id="ARBA00001971"/>
    </source>
</evidence>
<dbReference type="PRINTS" id="PR00385">
    <property type="entry name" value="P450"/>
</dbReference>
<dbReference type="EMBL" id="JAAOAM010000434">
    <property type="protein sequence ID" value="KAF5531078.1"/>
    <property type="molecule type" value="Genomic_DNA"/>
</dbReference>
<dbReference type="AlphaFoldDB" id="A0A8H5I7T5"/>
<reference evidence="12 13" key="1">
    <citation type="submission" date="2020-05" db="EMBL/GenBank/DDBJ databases">
        <title>Identification and distribution of gene clusters putatively required for synthesis of sphingolipid metabolism inhibitors in phylogenetically diverse species of the filamentous fungus Fusarium.</title>
        <authorList>
            <person name="Kim H.-S."/>
            <person name="Busman M."/>
            <person name="Brown D.W."/>
            <person name="Divon H."/>
            <person name="Uhlig S."/>
            <person name="Proctor R.H."/>
        </authorList>
    </citation>
    <scope>NUCLEOTIDE SEQUENCE [LARGE SCALE GENOMIC DNA]</scope>
    <source>
        <strain evidence="12 13">NRRL 53147</strain>
    </source>
</reference>
<evidence type="ECO:0000256" key="3">
    <source>
        <dbReference type="ARBA" id="ARBA00010617"/>
    </source>
</evidence>
<dbReference type="Gene3D" id="1.20.1250.20">
    <property type="entry name" value="MFS general substrate transporter like domains"/>
    <property type="match status" value="2"/>
</dbReference>
<evidence type="ECO:0000256" key="6">
    <source>
        <dbReference type="ARBA" id="ARBA00023002"/>
    </source>
</evidence>
<protein>
    <submittedName>
        <fullName evidence="12">DUF895 domain-containing protein</fullName>
    </submittedName>
</protein>
<feature type="transmembrane region" description="Helical" evidence="11">
    <location>
        <begin position="778"/>
        <end position="796"/>
    </location>
</feature>
<feature type="transmembrane region" description="Helical" evidence="11">
    <location>
        <begin position="741"/>
        <end position="758"/>
    </location>
</feature>
<dbReference type="CDD" id="cd11058">
    <property type="entry name" value="CYP60B-like"/>
    <property type="match status" value="1"/>
</dbReference>
<dbReference type="Gene3D" id="1.10.630.10">
    <property type="entry name" value="Cytochrome P450"/>
    <property type="match status" value="1"/>
</dbReference>
<feature type="transmembrane region" description="Helical" evidence="11">
    <location>
        <begin position="562"/>
        <end position="578"/>
    </location>
</feature>
<feature type="transmembrane region" description="Helical" evidence="11">
    <location>
        <begin position="808"/>
        <end position="826"/>
    </location>
</feature>
<comment type="similarity">
    <text evidence="3">Belongs to the cytochrome P450 family.</text>
</comment>
<evidence type="ECO:0000313" key="12">
    <source>
        <dbReference type="EMBL" id="KAF5531078.1"/>
    </source>
</evidence>
<dbReference type="GO" id="GO:0016020">
    <property type="term" value="C:membrane"/>
    <property type="evidence" value="ECO:0007669"/>
    <property type="project" value="UniProtKB-SubCell"/>
</dbReference>
<keyword evidence="9" id="KW-0325">Glycoprotein</keyword>
<keyword evidence="5 10" id="KW-0479">Metal-binding</keyword>
<gene>
    <name evidence="12" type="ORF">FMEXI_13157</name>
</gene>
<dbReference type="PANTHER" id="PTHR24305">
    <property type="entry name" value="CYTOCHROME P450"/>
    <property type="match status" value="1"/>
</dbReference>
<evidence type="ECO:0000256" key="11">
    <source>
        <dbReference type="SAM" id="Phobius"/>
    </source>
</evidence>
<feature type="transmembrane region" description="Helical" evidence="11">
    <location>
        <begin position="854"/>
        <end position="874"/>
    </location>
</feature>
<feature type="transmembrane region" description="Helical" evidence="11">
    <location>
        <begin position="650"/>
        <end position="673"/>
    </location>
</feature>
<evidence type="ECO:0000256" key="10">
    <source>
        <dbReference type="PIRSR" id="PIRSR602401-1"/>
    </source>
</evidence>
<keyword evidence="11" id="KW-0812">Transmembrane</keyword>
<keyword evidence="11" id="KW-1133">Transmembrane helix</keyword>
<dbReference type="Proteomes" id="UP000522262">
    <property type="component" value="Unassembled WGS sequence"/>
</dbReference>
<evidence type="ECO:0000256" key="9">
    <source>
        <dbReference type="ARBA" id="ARBA00023180"/>
    </source>
</evidence>